<dbReference type="GeneID" id="93682506"/>
<dbReference type="Gene3D" id="3.30.110.70">
    <property type="entry name" value="Hypothetical protein apc22750. Chain B"/>
    <property type="match status" value="1"/>
</dbReference>
<keyword evidence="4" id="KW-1185">Reference proteome</keyword>
<sequence>MIIVTTDNVSNYQVTETIGYVKGSTVQSKNIGRDILAGLKNIVGGEIKEYTEMMDDARKIAVARMVRDAEEKGANAIVGFRLVSSAIASNASEIVAYGTGVKVVNS</sequence>
<evidence type="ECO:0000313" key="3">
    <source>
        <dbReference type="EMBL" id="KSU87571.1"/>
    </source>
</evidence>
<evidence type="ECO:0000256" key="1">
    <source>
        <dbReference type="ARBA" id="ARBA00010751"/>
    </source>
</evidence>
<proteinExistence type="inferred from homology"/>
<organism evidence="3 4">
    <name type="scientific">Priestia veravalensis</name>
    <dbReference type="NCBI Taxonomy" id="1414648"/>
    <lineage>
        <taxon>Bacteria</taxon>
        <taxon>Bacillati</taxon>
        <taxon>Bacillota</taxon>
        <taxon>Bacilli</taxon>
        <taxon>Bacillales</taxon>
        <taxon>Bacillaceae</taxon>
        <taxon>Priestia</taxon>
    </lineage>
</organism>
<dbReference type="EMBL" id="LNQP01000041">
    <property type="protein sequence ID" value="KSU87571.1"/>
    <property type="molecule type" value="Genomic_DNA"/>
</dbReference>
<dbReference type="HAMAP" id="MF_00338">
    <property type="entry name" value="UPF0145"/>
    <property type="match status" value="1"/>
</dbReference>
<dbReference type="PANTHER" id="PTHR34068:SF2">
    <property type="entry name" value="UPF0145 PROTEIN SCO3412"/>
    <property type="match status" value="1"/>
</dbReference>
<dbReference type="SUPFAM" id="SSF117782">
    <property type="entry name" value="YbjQ-like"/>
    <property type="match status" value="1"/>
</dbReference>
<accession>A0A0V8JKJ8</accession>
<dbReference type="Pfam" id="PF01906">
    <property type="entry name" value="YbjQ_1"/>
    <property type="match status" value="1"/>
</dbReference>
<dbReference type="InterPro" id="IPR035439">
    <property type="entry name" value="UPF0145_dom_sf"/>
</dbReference>
<evidence type="ECO:0000313" key="4">
    <source>
        <dbReference type="Proteomes" id="UP000053681"/>
    </source>
</evidence>
<dbReference type="PANTHER" id="PTHR34068">
    <property type="entry name" value="UPF0145 PROTEIN YBJQ"/>
    <property type="match status" value="1"/>
</dbReference>
<comment type="similarity">
    <text evidence="1 2">Belongs to the UPF0145 family.</text>
</comment>
<dbReference type="InterPro" id="IPR002765">
    <property type="entry name" value="UPF0145_YbjQ-like"/>
</dbReference>
<dbReference type="RefSeq" id="WP_025907946.1">
    <property type="nucleotide sequence ID" value="NZ_KQ758656.1"/>
</dbReference>
<dbReference type="Proteomes" id="UP000053681">
    <property type="component" value="Unassembled WGS sequence"/>
</dbReference>
<comment type="caution">
    <text evidence="3">The sequence shown here is derived from an EMBL/GenBank/DDBJ whole genome shotgun (WGS) entry which is preliminary data.</text>
</comment>
<evidence type="ECO:0000256" key="2">
    <source>
        <dbReference type="HAMAP-Rule" id="MF_00338"/>
    </source>
</evidence>
<dbReference type="AlphaFoldDB" id="A0A0V8JKJ8"/>
<gene>
    <name evidence="3" type="ORF">AS180_12675</name>
</gene>
<reference evidence="3 4" key="1">
    <citation type="submission" date="2015-11" db="EMBL/GenBank/DDBJ databases">
        <title>Bacillus caseinolyticus sp nov.</title>
        <authorList>
            <person name="Dastager S.G."/>
            <person name="Mawlankar R."/>
        </authorList>
    </citation>
    <scope>NUCLEOTIDE SEQUENCE [LARGE SCALE GENOMIC DNA]</scope>
    <source>
        <strain evidence="3 4">SGD-V-76</strain>
    </source>
</reference>
<name>A0A0V8JKJ8_9BACI</name>
<protein>
    <recommendedName>
        <fullName evidence="2">UPF0145 protein AS180_12675</fullName>
    </recommendedName>
</protein>